<evidence type="ECO:0000256" key="11">
    <source>
        <dbReference type="SAM" id="MobiDB-lite"/>
    </source>
</evidence>
<reference evidence="14" key="2">
    <citation type="journal article" date="2020" name="Nat. Commun.">
        <title>Large-scale genome sequencing of mycorrhizal fungi provides insights into the early evolution of symbiotic traits.</title>
        <authorList>
            <person name="Miyauchi S."/>
            <person name="Kiss E."/>
            <person name="Kuo A."/>
            <person name="Drula E."/>
            <person name="Kohler A."/>
            <person name="Sanchez-Garcia M."/>
            <person name="Morin E."/>
            <person name="Andreopoulos B."/>
            <person name="Barry K.W."/>
            <person name="Bonito G."/>
            <person name="Buee M."/>
            <person name="Carver A."/>
            <person name="Chen C."/>
            <person name="Cichocki N."/>
            <person name="Clum A."/>
            <person name="Culley D."/>
            <person name="Crous P.W."/>
            <person name="Fauchery L."/>
            <person name="Girlanda M."/>
            <person name="Hayes R.D."/>
            <person name="Keri Z."/>
            <person name="LaButti K."/>
            <person name="Lipzen A."/>
            <person name="Lombard V."/>
            <person name="Magnuson J."/>
            <person name="Maillard F."/>
            <person name="Murat C."/>
            <person name="Nolan M."/>
            <person name="Ohm R.A."/>
            <person name="Pangilinan J."/>
            <person name="Pereira M.F."/>
            <person name="Perotto S."/>
            <person name="Peter M."/>
            <person name="Pfister S."/>
            <person name="Riley R."/>
            <person name="Sitrit Y."/>
            <person name="Stielow J.B."/>
            <person name="Szollosi G."/>
            <person name="Zifcakova L."/>
            <person name="Stursova M."/>
            <person name="Spatafora J.W."/>
            <person name="Tedersoo L."/>
            <person name="Vaario L.M."/>
            <person name="Yamada A."/>
            <person name="Yan M."/>
            <person name="Wang P."/>
            <person name="Xu J."/>
            <person name="Bruns T."/>
            <person name="Baldrian P."/>
            <person name="Vilgalys R."/>
            <person name="Dunand C."/>
            <person name="Henrissat B."/>
            <person name="Grigoriev I.V."/>
            <person name="Hibbett D."/>
            <person name="Nagy L.G."/>
            <person name="Martin F.M."/>
        </authorList>
    </citation>
    <scope>NUCLEOTIDE SEQUENCE</scope>
    <source>
        <strain evidence="14">BED1</strain>
    </source>
</reference>
<evidence type="ECO:0000256" key="8">
    <source>
        <dbReference type="ARBA" id="ARBA00023242"/>
    </source>
</evidence>
<dbReference type="EMBL" id="WHUW01000039">
    <property type="protein sequence ID" value="KAF8432565.1"/>
    <property type="molecule type" value="Genomic_DNA"/>
</dbReference>
<dbReference type="PANTHER" id="PTHR48249">
    <property type="entry name" value="MEDIATOR OF RNA POLYMERASE II TRANSCRIPTION SUBUNIT 13"/>
    <property type="match status" value="1"/>
</dbReference>
<evidence type="ECO:0000256" key="7">
    <source>
        <dbReference type="ARBA" id="ARBA00023163"/>
    </source>
</evidence>
<feature type="compositionally biased region" description="Basic and acidic residues" evidence="11">
    <location>
        <begin position="475"/>
        <end position="490"/>
    </location>
</feature>
<feature type="compositionally biased region" description="Low complexity" evidence="11">
    <location>
        <begin position="577"/>
        <end position="592"/>
    </location>
</feature>
<dbReference type="Pfam" id="PF06333">
    <property type="entry name" value="Med13_C"/>
    <property type="match status" value="1"/>
</dbReference>
<dbReference type="GO" id="GO:0003713">
    <property type="term" value="F:transcription coactivator activity"/>
    <property type="evidence" value="ECO:0007669"/>
    <property type="project" value="TreeGrafter"/>
</dbReference>
<dbReference type="Proteomes" id="UP001194468">
    <property type="component" value="Unassembled WGS sequence"/>
</dbReference>
<keyword evidence="7 10" id="KW-0804">Transcription</keyword>
<comment type="subunit">
    <text evidence="10">Component of the SRB8-11 complex, which itself associates with the Mediator complex.</text>
</comment>
<dbReference type="InterPro" id="IPR021643">
    <property type="entry name" value="Mediator_Med13_N"/>
</dbReference>
<keyword evidence="15" id="KW-1185">Reference proteome</keyword>
<evidence type="ECO:0000313" key="14">
    <source>
        <dbReference type="EMBL" id="KAF8432565.1"/>
    </source>
</evidence>
<feature type="domain" description="Mediator complex subunit Med13 N-terminal" evidence="13">
    <location>
        <begin position="29"/>
        <end position="372"/>
    </location>
</feature>
<feature type="region of interest" description="Disordered" evidence="11">
    <location>
        <begin position="903"/>
        <end position="924"/>
    </location>
</feature>
<keyword evidence="5 10" id="KW-0805">Transcription regulation</keyword>
<evidence type="ECO:0000256" key="2">
    <source>
        <dbReference type="ARBA" id="ARBA00009354"/>
    </source>
</evidence>
<feature type="domain" description="Mediator complex subunit Med13 C-terminal" evidence="12">
    <location>
        <begin position="1281"/>
        <end position="1576"/>
    </location>
</feature>
<evidence type="ECO:0000259" key="13">
    <source>
        <dbReference type="Pfam" id="PF11597"/>
    </source>
</evidence>
<dbReference type="GO" id="GO:0016592">
    <property type="term" value="C:mediator complex"/>
    <property type="evidence" value="ECO:0007669"/>
    <property type="project" value="InterPro"/>
</dbReference>
<dbReference type="InterPro" id="IPR009401">
    <property type="entry name" value="Med13_C"/>
</dbReference>
<comment type="function">
    <text evidence="10">Component of the SRB8-11 complex. The SRB8-11 complex is a regulatory module of the Mediator complex which is itself involved in regulation of basal and activated RNA polymerase II-dependent transcription. The SRB8-11 complex may be involved in the transcriptional repression of a subset of genes regulated by Mediator. It may inhibit the association of the Mediator complex with RNA polymerase II to form the holoenzyme complex.</text>
</comment>
<keyword evidence="4 10" id="KW-0678">Repressor</keyword>
<evidence type="ECO:0000256" key="1">
    <source>
        <dbReference type="ARBA" id="ARBA00004123"/>
    </source>
</evidence>
<sequence length="1588" mass="172825">MAQKHDSGHAAAHPSAPPAHVSTLVTPSDKLLSSLIFLPPNPRIAYVTFVPASDSPPYDLLELGRRQLFSRNNSLALLESILPHVHIDGTSSALHAFMFTSLDHSDACLSALRAISLDGLVVSDASLLDPQGLYPCSFECATQPSPCHLCRDPGRSPTSDPDLSAANLLPRKPFRTIYSRFMNALRTRIIDDITKVSKDAVGGRSAHRLMDGFLLTSSPMSNEWAADWLDAARLRPLVHCQLEVHLSASRLEVYSRFRPTDFLPLDFSLPLAAGTPITLLPFGVPSYYLSTYNGPTSGITSQFEQSLTGLGAGEWKLSLPTSHSERQSTFRSGTPKRTSPTFVIAWIAVQNKQGEDKGIAIIWPLQLSLAFTASSQSAHARRHLPYIPDLPSQLQPSPPPPPPPSVALAMSSSGETATLAVPTPSVLGGRLISRRPYASPTLESVRAFRCLTLSKSSRVDNVVSEVGMYVESVAKERDRERERIRRERENAQLSASPRIMATPSASSSTLASISATMTGNSPPAPSPTSGGLAAGENQMFTSPAQTAAVVTPDTNLPPPYPSPPSANGKTTTQPITSSIDSAAAPEPPSSVSQTESTSLPIAPPFDPFGSIDTTWTRPPNDFMNLGEAYDMGFDVNVDEIGAGGGGGNTSTVHADMDFEDGFVFTEDDFDFFDRPSGASRASRPIAAPSLGESSGLAGAPMGFSPSILGDGTFPVTTPFTPGQQQSSPYTANGTMDPFTSRFSELYHMQDLMATGMDMALPSPGPTLSSEPTTPQVKLSLEHKKGPAVLSNYFDPIPFAQSHRLSDSKYHMGKFALPSPPDEEDRTQPIPRLPSPTQDNHWKDRYKAATDPRIGLVRKLIGVKRKSVEQGARSTRRRPSWLQHSLDVEYAMPVDADDTSEIASEDEDIDSVEPAIPSRTTTPPPGYLPPGPTLLHMQFSHPYLLPLSRPLRPPGAAVAPMSIPIAVPTSVPTPVSPAAALGATSEKSKSLEAAGSMIAREVVENSVFADAWRASNSHCLPHRQPDVWPADVSTLAHIIRSLTALEGPVELQAFLRHEPGTPSDQALLQRMDTPTISVGKGDSIIQVLPASLRFWEKLGLTPRAGKKDLTAFLFFEESGLDKQLLAETWLKKLSTTYSARQLGDHVPGSHSLCSVDGIFALRLDSLRKYLGTRALASFATDLPPELAGLVFYIAIPDSALTLASPLLRQITSAMKRLQKVRSEHPITLQLIPEHHITSHDLGATDFERLCFSVYHRVPQPVDRTMSRRVFDNGKEIRGFFREPAFTLARPPKPVVHFSLGPARTLDVLDRHTFFHVGYRFSACGKWLLAACVDQRGESYDLGSWLTQDEVETSAILQVWNFALQVARKTNIEWRLVISKLGPMSPSELDAWIHHLSAVLSLYRDLPPFHVTVVSVDQSIFWSFTQPCQTSTGQQTPSRRAAGKDSLSKSLYVDVTTATTYAVYPAIRIPVSSPPAYPWADHSFIPDDEGTTTTETTCPILPVRSTILLYVPLKRASNSCSTLHIHFLYSRRSPGSSLVIPDDITHQEITRNYYELAVLASLQVPFGYPILPLHLSALESMRDALKQEGE</sequence>
<name>A0AAD4GAQ9_BOLED</name>
<evidence type="ECO:0000256" key="3">
    <source>
        <dbReference type="ARBA" id="ARBA00019618"/>
    </source>
</evidence>
<feature type="compositionally biased region" description="Pro residues" evidence="11">
    <location>
        <begin position="396"/>
        <end position="405"/>
    </location>
</feature>
<evidence type="ECO:0000313" key="15">
    <source>
        <dbReference type="Proteomes" id="UP001194468"/>
    </source>
</evidence>
<evidence type="ECO:0000259" key="12">
    <source>
        <dbReference type="Pfam" id="PF06333"/>
    </source>
</evidence>
<gene>
    <name evidence="14" type="ORF">L210DRAFT_3413604</name>
</gene>
<dbReference type="InterPro" id="IPR051139">
    <property type="entry name" value="Mediator_complx_sub13"/>
</dbReference>
<feature type="region of interest" description="Disordered" evidence="11">
    <location>
        <begin position="815"/>
        <end position="841"/>
    </location>
</feature>
<protein>
    <recommendedName>
        <fullName evidence="3 10">Mediator of RNA polymerase II transcription subunit 13</fullName>
    </recommendedName>
    <alternativeName>
        <fullName evidence="9 10">Mediator complex subunit 13</fullName>
    </alternativeName>
</protein>
<accession>A0AAD4GAQ9</accession>
<keyword evidence="6 10" id="KW-0010">Activator</keyword>
<evidence type="ECO:0000256" key="5">
    <source>
        <dbReference type="ARBA" id="ARBA00023015"/>
    </source>
</evidence>
<feature type="compositionally biased region" description="Pro residues" evidence="11">
    <location>
        <begin position="555"/>
        <end position="564"/>
    </location>
</feature>
<comment type="caution">
    <text evidence="14">The sequence shown here is derived from an EMBL/GenBank/DDBJ whole genome shotgun (WGS) entry which is preliminary data.</text>
</comment>
<feature type="compositionally biased region" description="Polar residues" evidence="11">
    <location>
        <begin position="567"/>
        <end position="576"/>
    </location>
</feature>
<evidence type="ECO:0000256" key="10">
    <source>
        <dbReference type="RuleBase" id="RU364134"/>
    </source>
</evidence>
<comment type="similarity">
    <text evidence="2 10">Belongs to the Mediator complex subunit 13 family.</text>
</comment>
<reference evidence="14" key="1">
    <citation type="submission" date="2019-10" db="EMBL/GenBank/DDBJ databases">
        <authorList>
            <consortium name="DOE Joint Genome Institute"/>
            <person name="Kuo A."/>
            <person name="Miyauchi S."/>
            <person name="Kiss E."/>
            <person name="Drula E."/>
            <person name="Kohler A."/>
            <person name="Sanchez-Garcia M."/>
            <person name="Andreopoulos B."/>
            <person name="Barry K.W."/>
            <person name="Bonito G."/>
            <person name="Buee M."/>
            <person name="Carver A."/>
            <person name="Chen C."/>
            <person name="Cichocki N."/>
            <person name="Clum A."/>
            <person name="Culley D."/>
            <person name="Crous P.W."/>
            <person name="Fauchery L."/>
            <person name="Girlanda M."/>
            <person name="Hayes R."/>
            <person name="Keri Z."/>
            <person name="LaButti K."/>
            <person name="Lipzen A."/>
            <person name="Lombard V."/>
            <person name="Magnuson J."/>
            <person name="Maillard F."/>
            <person name="Morin E."/>
            <person name="Murat C."/>
            <person name="Nolan M."/>
            <person name="Ohm R."/>
            <person name="Pangilinan J."/>
            <person name="Pereira M."/>
            <person name="Perotto S."/>
            <person name="Peter M."/>
            <person name="Riley R."/>
            <person name="Sitrit Y."/>
            <person name="Stielow B."/>
            <person name="Szollosi G."/>
            <person name="Zifcakova L."/>
            <person name="Stursova M."/>
            <person name="Spatafora J.W."/>
            <person name="Tedersoo L."/>
            <person name="Vaario L.-M."/>
            <person name="Yamada A."/>
            <person name="Yan M."/>
            <person name="Wang P."/>
            <person name="Xu J."/>
            <person name="Bruns T."/>
            <person name="Baldrian P."/>
            <person name="Vilgalys R."/>
            <person name="Henrissat B."/>
            <person name="Grigoriev I.V."/>
            <person name="Hibbett D."/>
            <person name="Nagy L.G."/>
            <person name="Martin F.M."/>
        </authorList>
    </citation>
    <scope>NUCLEOTIDE SEQUENCE</scope>
    <source>
        <strain evidence="14">BED1</strain>
    </source>
</reference>
<dbReference type="GO" id="GO:0045944">
    <property type="term" value="P:positive regulation of transcription by RNA polymerase II"/>
    <property type="evidence" value="ECO:0007669"/>
    <property type="project" value="TreeGrafter"/>
</dbReference>
<dbReference type="Pfam" id="PF11597">
    <property type="entry name" value="Med13_N"/>
    <property type="match status" value="1"/>
</dbReference>
<comment type="subcellular location">
    <subcellularLocation>
        <location evidence="1 10">Nucleus</location>
    </subcellularLocation>
</comment>
<keyword evidence="8 10" id="KW-0539">Nucleus</keyword>
<dbReference type="PANTHER" id="PTHR48249:SF3">
    <property type="entry name" value="MEDIATOR OF RNA POLYMERASE II TRANSCRIPTION SUBUNIT 13"/>
    <property type="match status" value="1"/>
</dbReference>
<organism evidence="14 15">
    <name type="scientific">Boletus edulis BED1</name>
    <dbReference type="NCBI Taxonomy" id="1328754"/>
    <lineage>
        <taxon>Eukaryota</taxon>
        <taxon>Fungi</taxon>
        <taxon>Dikarya</taxon>
        <taxon>Basidiomycota</taxon>
        <taxon>Agaricomycotina</taxon>
        <taxon>Agaricomycetes</taxon>
        <taxon>Agaricomycetidae</taxon>
        <taxon>Boletales</taxon>
        <taxon>Boletineae</taxon>
        <taxon>Boletaceae</taxon>
        <taxon>Boletoideae</taxon>
        <taxon>Boletus</taxon>
    </lineage>
</organism>
<feature type="compositionally biased region" description="Low complexity" evidence="11">
    <location>
        <begin position="501"/>
        <end position="518"/>
    </location>
</feature>
<feature type="region of interest" description="Disordered" evidence="11">
    <location>
        <begin position="475"/>
        <end position="536"/>
    </location>
</feature>
<evidence type="ECO:0000256" key="4">
    <source>
        <dbReference type="ARBA" id="ARBA00022491"/>
    </source>
</evidence>
<evidence type="ECO:0000256" key="9">
    <source>
        <dbReference type="ARBA" id="ARBA00032008"/>
    </source>
</evidence>
<evidence type="ECO:0000256" key="6">
    <source>
        <dbReference type="ARBA" id="ARBA00023159"/>
    </source>
</evidence>
<proteinExistence type="inferred from homology"/>
<feature type="region of interest" description="Disordered" evidence="11">
    <location>
        <begin position="387"/>
        <end position="413"/>
    </location>
</feature>
<feature type="region of interest" description="Disordered" evidence="11">
    <location>
        <begin position="549"/>
        <end position="614"/>
    </location>
</feature>